<keyword evidence="7" id="KW-0256">Endoplasmic reticulum</keyword>
<dbReference type="PANTHER" id="PTHR24300">
    <property type="entry name" value="CYTOCHROME P450 508A4-RELATED"/>
    <property type="match status" value="1"/>
</dbReference>
<keyword evidence="16" id="KW-1185">Reference proteome</keyword>
<dbReference type="AlphaFoldDB" id="A0A9Q1BSQ9"/>
<keyword evidence="6 13" id="KW-0479">Metal-binding</keyword>
<dbReference type="OrthoDB" id="6141508at2759"/>
<feature type="binding site" description="axial binding residue" evidence="13">
    <location>
        <position position="440"/>
    </location>
    <ligand>
        <name>heme</name>
        <dbReference type="ChEBI" id="CHEBI:30413"/>
    </ligand>
    <ligandPart>
        <name>Fe</name>
        <dbReference type="ChEBI" id="CHEBI:18248"/>
    </ligandPart>
</feature>
<keyword evidence="11" id="KW-0503">Monooxygenase</keyword>
<dbReference type="PRINTS" id="PR00385">
    <property type="entry name" value="P450"/>
</dbReference>
<protein>
    <submittedName>
        <fullName evidence="15">Cytochrome P450 2C20</fullName>
    </submittedName>
</protein>
<dbReference type="InterPro" id="IPR001128">
    <property type="entry name" value="Cyt_P450"/>
</dbReference>
<evidence type="ECO:0000256" key="10">
    <source>
        <dbReference type="ARBA" id="ARBA00023004"/>
    </source>
</evidence>
<evidence type="ECO:0000256" key="9">
    <source>
        <dbReference type="ARBA" id="ARBA00023002"/>
    </source>
</evidence>
<dbReference type="InterPro" id="IPR002401">
    <property type="entry name" value="Cyt_P450_E_grp-I"/>
</dbReference>
<keyword evidence="12 14" id="KW-0472">Membrane</keyword>
<dbReference type="InterPro" id="IPR036396">
    <property type="entry name" value="Cyt_P450_sf"/>
</dbReference>
<sequence>MATIAIYLAVACVVASTIFFIRSRLRRCTIPGPKGWPFVGIYPSLGHEIFKDFAKLSKKYGDIYSCRLCTADAIVINKYEIVDDLFRKRQGTFNDRFIKLPDTLDIPIGFGELHYGDKWKEMRSFTINVLNNQNLGDRTFEDLLNEEVSHFRNYVINSHGQKAFKPKRALLHCMGNILLTLVFRKRMDYKDSEMNNYTDAAHNLAQCLDPFVFFGVPSVLQILGRFNIIPIKKLRLSQLALDKIATECHAEIATHQKVKTLDGSRDFVDVFLEEVDSKKEKNTKTFLTENTLKGIASNLFAAGLDSTATMLIWFVLLLTKHQDVQKKLREEVDAVIGRDRLPTLKDRDSMNYVKALMQEAHRFVSVAPMGMFHMSATDAEWQGYFIPKGTYLIANYWGMHHDERLFPKPSEFNPERFLNESGEFVKSKYVTPYGIGKRICPGEVLAQRELFLFVTQLVQTFNMQPPEGVDAKNMNSDGVYDGVGFFPPEFEARFLPL</sequence>
<evidence type="ECO:0000313" key="15">
    <source>
        <dbReference type="EMBL" id="KAJ8032092.1"/>
    </source>
</evidence>
<dbReference type="GO" id="GO:0006082">
    <property type="term" value="P:organic acid metabolic process"/>
    <property type="evidence" value="ECO:0007669"/>
    <property type="project" value="TreeGrafter"/>
</dbReference>
<proteinExistence type="inferred from homology"/>
<dbReference type="FunFam" id="1.10.630.10:FF:000238">
    <property type="entry name" value="Cytochrome P450 2A6"/>
    <property type="match status" value="1"/>
</dbReference>
<dbReference type="GO" id="GO:0008395">
    <property type="term" value="F:steroid hydroxylase activity"/>
    <property type="evidence" value="ECO:0007669"/>
    <property type="project" value="TreeGrafter"/>
</dbReference>
<keyword evidence="10 13" id="KW-0408">Iron</keyword>
<evidence type="ECO:0000256" key="2">
    <source>
        <dbReference type="ARBA" id="ARBA00004174"/>
    </source>
</evidence>
<evidence type="ECO:0000313" key="16">
    <source>
        <dbReference type="Proteomes" id="UP001152320"/>
    </source>
</evidence>
<dbReference type="SUPFAM" id="SSF48264">
    <property type="entry name" value="Cytochrome P450"/>
    <property type="match status" value="1"/>
</dbReference>
<keyword evidence="14" id="KW-0812">Transmembrane</keyword>
<name>A0A9Q1BSQ9_HOLLE</name>
<dbReference type="GO" id="GO:0006805">
    <property type="term" value="P:xenobiotic metabolic process"/>
    <property type="evidence" value="ECO:0007669"/>
    <property type="project" value="TreeGrafter"/>
</dbReference>
<evidence type="ECO:0000256" key="8">
    <source>
        <dbReference type="ARBA" id="ARBA00022848"/>
    </source>
</evidence>
<comment type="subcellular location">
    <subcellularLocation>
        <location evidence="3">Endoplasmic reticulum membrane</location>
        <topology evidence="3">Peripheral membrane protein</topology>
    </subcellularLocation>
    <subcellularLocation>
        <location evidence="2">Microsome membrane</location>
        <topology evidence="2">Peripheral membrane protein</topology>
    </subcellularLocation>
</comment>
<keyword evidence="14" id="KW-1133">Transmembrane helix</keyword>
<comment type="cofactor">
    <cofactor evidence="1 13">
        <name>heme</name>
        <dbReference type="ChEBI" id="CHEBI:30413"/>
    </cofactor>
</comment>
<dbReference type="Gene3D" id="1.10.630.10">
    <property type="entry name" value="Cytochrome P450"/>
    <property type="match status" value="1"/>
</dbReference>
<gene>
    <name evidence="15" type="ORF">HOLleu_25511</name>
</gene>
<evidence type="ECO:0000256" key="12">
    <source>
        <dbReference type="ARBA" id="ARBA00023136"/>
    </source>
</evidence>
<evidence type="ECO:0000256" key="1">
    <source>
        <dbReference type="ARBA" id="ARBA00001971"/>
    </source>
</evidence>
<dbReference type="Pfam" id="PF00067">
    <property type="entry name" value="p450"/>
    <property type="match status" value="1"/>
</dbReference>
<evidence type="ECO:0000256" key="5">
    <source>
        <dbReference type="ARBA" id="ARBA00022617"/>
    </source>
</evidence>
<evidence type="ECO:0000256" key="6">
    <source>
        <dbReference type="ARBA" id="ARBA00022723"/>
    </source>
</evidence>
<dbReference type="GO" id="GO:0020037">
    <property type="term" value="F:heme binding"/>
    <property type="evidence" value="ECO:0007669"/>
    <property type="project" value="InterPro"/>
</dbReference>
<dbReference type="PANTHER" id="PTHR24300:SF397">
    <property type="entry name" value="CYTOCHROME P450 2U1"/>
    <property type="match status" value="1"/>
</dbReference>
<organism evidence="15 16">
    <name type="scientific">Holothuria leucospilota</name>
    <name type="common">Black long sea cucumber</name>
    <name type="synonym">Mertensiothuria leucospilota</name>
    <dbReference type="NCBI Taxonomy" id="206669"/>
    <lineage>
        <taxon>Eukaryota</taxon>
        <taxon>Metazoa</taxon>
        <taxon>Echinodermata</taxon>
        <taxon>Eleutherozoa</taxon>
        <taxon>Echinozoa</taxon>
        <taxon>Holothuroidea</taxon>
        <taxon>Aspidochirotacea</taxon>
        <taxon>Aspidochirotida</taxon>
        <taxon>Holothuriidae</taxon>
        <taxon>Holothuria</taxon>
    </lineage>
</organism>
<keyword evidence="9" id="KW-0560">Oxidoreductase</keyword>
<evidence type="ECO:0000256" key="3">
    <source>
        <dbReference type="ARBA" id="ARBA00004406"/>
    </source>
</evidence>
<comment type="caution">
    <text evidence="15">The sequence shown here is derived from an EMBL/GenBank/DDBJ whole genome shotgun (WGS) entry which is preliminary data.</text>
</comment>
<keyword evidence="5 13" id="KW-0349">Heme</keyword>
<dbReference type="GO" id="GO:0005506">
    <property type="term" value="F:iron ion binding"/>
    <property type="evidence" value="ECO:0007669"/>
    <property type="project" value="InterPro"/>
</dbReference>
<accession>A0A9Q1BSQ9</accession>
<dbReference type="GO" id="GO:0005789">
    <property type="term" value="C:endoplasmic reticulum membrane"/>
    <property type="evidence" value="ECO:0007669"/>
    <property type="project" value="UniProtKB-SubCell"/>
</dbReference>
<dbReference type="GO" id="GO:0016712">
    <property type="term" value="F:oxidoreductase activity, acting on paired donors, with incorporation or reduction of molecular oxygen, reduced flavin or flavoprotein as one donor, and incorporation of one atom of oxygen"/>
    <property type="evidence" value="ECO:0007669"/>
    <property type="project" value="TreeGrafter"/>
</dbReference>
<reference evidence="15" key="1">
    <citation type="submission" date="2021-10" db="EMBL/GenBank/DDBJ databases">
        <title>Tropical sea cucumber genome reveals ecological adaptation and Cuvierian tubules defense mechanism.</title>
        <authorList>
            <person name="Chen T."/>
        </authorList>
    </citation>
    <scope>NUCLEOTIDE SEQUENCE</scope>
    <source>
        <strain evidence="15">Nanhai2018</strain>
        <tissue evidence="15">Muscle</tissue>
    </source>
</reference>
<evidence type="ECO:0000256" key="7">
    <source>
        <dbReference type="ARBA" id="ARBA00022824"/>
    </source>
</evidence>
<dbReference type="InterPro" id="IPR050182">
    <property type="entry name" value="Cytochrome_P450_fam2"/>
</dbReference>
<dbReference type="PRINTS" id="PR00463">
    <property type="entry name" value="EP450I"/>
</dbReference>
<dbReference type="Proteomes" id="UP001152320">
    <property type="component" value="Chromosome 12"/>
</dbReference>
<evidence type="ECO:0000256" key="4">
    <source>
        <dbReference type="ARBA" id="ARBA00010617"/>
    </source>
</evidence>
<dbReference type="EMBL" id="JAIZAY010000012">
    <property type="protein sequence ID" value="KAJ8032092.1"/>
    <property type="molecule type" value="Genomic_DNA"/>
</dbReference>
<evidence type="ECO:0000256" key="13">
    <source>
        <dbReference type="PIRSR" id="PIRSR602401-1"/>
    </source>
</evidence>
<feature type="transmembrane region" description="Helical" evidence="14">
    <location>
        <begin position="299"/>
        <end position="319"/>
    </location>
</feature>
<keyword evidence="8" id="KW-0492">Microsome</keyword>
<evidence type="ECO:0000256" key="14">
    <source>
        <dbReference type="SAM" id="Phobius"/>
    </source>
</evidence>
<comment type="similarity">
    <text evidence="4">Belongs to the cytochrome P450 family.</text>
</comment>
<evidence type="ECO:0000256" key="11">
    <source>
        <dbReference type="ARBA" id="ARBA00023033"/>
    </source>
</evidence>